<dbReference type="SUPFAM" id="SSF53448">
    <property type="entry name" value="Nucleotide-diphospho-sugar transferases"/>
    <property type="match status" value="1"/>
</dbReference>
<feature type="region of interest" description="Disordered" evidence="2">
    <location>
        <begin position="38"/>
        <end position="62"/>
    </location>
</feature>
<dbReference type="InterPro" id="IPR051706">
    <property type="entry name" value="Glycosyltransferase_domain"/>
</dbReference>
<proteinExistence type="predicted"/>
<gene>
    <name evidence="4" type="ORF">ISS99_03005</name>
</gene>
<dbReference type="InterPro" id="IPR029044">
    <property type="entry name" value="Nucleotide-diphossugar_trans"/>
</dbReference>
<evidence type="ECO:0000256" key="1">
    <source>
        <dbReference type="ARBA" id="ARBA00022679"/>
    </source>
</evidence>
<organism evidence="4 5">
    <name type="scientific">Dyella mobilis</name>
    <dbReference type="NCBI Taxonomy" id="1849582"/>
    <lineage>
        <taxon>Bacteria</taxon>
        <taxon>Pseudomonadati</taxon>
        <taxon>Pseudomonadota</taxon>
        <taxon>Gammaproteobacteria</taxon>
        <taxon>Lysobacterales</taxon>
        <taxon>Rhodanobacteraceae</taxon>
        <taxon>Dyella</taxon>
    </lineage>
</organism>
<dbReference type="Proteomes" id="UP001430193">
    <property type="component" value="Unassembled WGS sequence"/>
</dbReference>
<evidence type="ECO:0000256" key="2">
    <source>
        <dbReference type="SAM" id="MobiDB-lite"/>
    </source>
</evidence>
<dbReference type="RefSeq" id="WP_204630104.1">
    <property type="nucleotide sequence ID" value="NZ_BSOC01000008.1"/>
</dbReference>
<dbReference type="InterPro" id="IPR046673">
    <property type="entry name" value="ToxA_N"/>
</dbReference>
<keyword evidence="1" id="KW-0808">Transferase</keyword>
<dbReference type="PANTHER" id="PTHR32385">
    <property type="entry name" value="MANNOSYL PHOSPHORYLINOSITOL CERAMIDE SYNTHASE"/>
    <property type="match status" value="1"/>
</dbReference>
<dbReference type="Gene3D" id="3.90.550.20">
    <property type="match status" value="1"/>
</dbReference>
<feature type="domain" description="Dermonecrotic toxin N-terminal" evidence="3">
    <location>
        <begin position="71"/>
        <end position="180"/>
    </location>
</feature>
<evidence type="ECO:0000313" key="5">
    <source>
        <dbReference type="Proteomes" id="UP001430193"/>
    </source>
</evidence>
<accession>A0ABS2KBS6</accession>
<dbReference type="Pfam" id="PF04488">
    <property type="entry name" value="Gly_transf_sug"/>
    <property type="match status" value="1"/>
</dbReference>
<dbReference type="EMBL" id="JADIKF010000034">
    <property type="protein sequence ID" value="MBM7128480.1"/>
    <property type="molecule type" value="Genomic_DNA"/>
</dbReference>
<evidence type="ECO:0000259" key="3">
    <source>
        <dbReference type="Pfam" id="PF20178"/>
    </source>
</evidence>
<dbReference type="Pfam" id="PF20178">
    <property type="entry name" value="ToxA_N"/>
    <property type="match status" value="1"/>
</dbReference>
<dbReference type="PANTHER" id="PTHR32385:SF15">
    <property type="entry name" value="INOSITOL PHOSPHOCERAMIDE MANNOSYLTRANSFERASE 1"/>
    <property type="match status" value="1"/>
</dbReference>
<dbReference type="InterPro" id="IPR007577">
    <property type="entry name" value="GlycoTrfase_DXD_sugar-bd_CS"/>
</dbReference>
<protein>
    <recommendedName>
        <fullName evidence="3">Dermonecrotic toxin N-terminal domain-containing protein</fullName>
    </recommendedName>
</protein>
<feature type="region of interest" description="Disordered" evidence="2">
    <location>
        <begin position="438"/>
        <end position="463"/>
    </location>
</feature>
<evidence type="ECO:0000313" key="4">
    <source>
        <dbReference type="EMBL" id="MBM7128480.1"/>
    </source>
</evidence>
<name>A0ABS2KBS6_9GAMM</name>
<comment type="caution">
    <text evidence="4">The sequence shown here is derived from an EMBL/GenBank/DDBJ whole genome shotgun (WGS) entry which is preliminary data.</text>
</comment>
<sequence>MSTTPSIFITNRSYTYNDDLPNGGSGISVLPEIKPVPGAPFAKSRMKRPDEQLSGLPASPLQPQSMLQNLQKDVQAGGYLTSDGELLAHRFLSPNTNLSSPPYARAFSFAVNGVESNDSFIIQGFGNGDPQKNRIVLYMPDHGEGHAYHEFGSMDELRAWVARMGQDPTGRARFLSHFSEVAQPSVGNSLDMLNGASNSPEVSYQNDVVVGAYAEIRGDVSKRVGHAGSYPPGNGKLSDIQFAGNTKGIDTFRGKTAEGETVNYQYDAYGNLLGAGDRGHFFVQENGLRVPSASMEVFDNQSAFDKRVASMASDNVGANDLHGFMDELLNHLQNPAYGLGDALTQLGLNEGTSRFMEQFAGNPVGALLHQVNDLTGNAFGRALGMDQQHADELLDQAGLAIGALTPYGAEEFLARVIAKANKGEALSREEIADLNQWGSSTPTEKKEVVPHSGPAGISGASTPLSDVERYATSMTPSELATRAKKEGYGVYHLDGKQYVPYDGRVYQVRVNALQPDRATVIDPATQEETGEIFKRDVNNQWAPDKTPKLLGGAGGPAPANPIPASEPRRIVVPTDGVENFPARPRIASKDASSNQLVYHDVRYDPQVGAWKSNDGRFWWRQSSDREWVGGTEQEFKAAKDKLQSNYSSVINVPAIPEIPAQSELKEIPRDVHYVWIGGDLPEDRIANIKNNAAKASGYRHVVHVDVDDASFAKIKKSFEGYPAIEVKNLRDEPFFKKFQASEAYPAYKLFSTPGADVNYSAASDVLRYSLMDEYGGVYLDSDDYLKEGGIFGPLMVKPGDMLLSDQVSMPHGDLHQGFNSSAFATHPNNPLLKETTREMIKAFEENKSKFKNRPRAGSDGDEKFNRYMDDVFNITGPGLLNRVLKKYRPGIENLDLFKLRDLGIYENAVDLERDVQRIHSGIRYYVQLSSDENIFPVVIGSDHSWRHTR</sequence>
<keyword evidence="5" id="KW-1185">Reference proteome</keyword>
<reference evidence="4" key="1">
    <citation type="submission" date="2020-10" db="EMBL/GenBank/DDBJ databases">
        <title>Phylogeny of dyella-like bacteria.</title>
        <authorList>
            <person name="Fu J."/>
        </authorList>
    </citation>
    <scope>NUCLEOTIDE SEQUENCE</scope>
    <source>
        <strain evidence="4">DHON07</strain>
    </source>
</reference>